<dbReference type="Pfam" id="PF00528">
    <property type="entry name" value="BPD_transp_1"/>
    <property type="match status" value="1"/>
</dbReference>
<keyword evidence="4 10" id="KW-0813">Transport</keyword>
<dbReference type="OrthoDB" id="9809799at2"/>
<evidence type="ECO:0000256" key="4">
    <source>
        <dbReference type="ARBA" id="ARBA00022448"/>
    </source>
</evidence>
<evidence type="ECO:0000256" key="9">
    <source>
        <dbReference type="ARBA" id="ARBA00023136"/>
    </source>
</evidence>
<feature type="domain" description="ABC transmembrane type-1" evidence="11">
    <location>
        <begin position="24"/>
        <end position="212"/>
    </location>
</feature>
<dbReference type="GO" id="GO:0022857">
    <property type="term" value="F:transmembrane transporter activity"/>
    <property type="evidence" value="ECO:0007669"/>
    <property type="project" value="InterPro"/>
</dbReference>
<comment type="caution">
    <text evidence="12">The sequence shown here is derived from an EMBL/GenBank/DDBJ whole genome shotgun (WGS) entry which is preliminary data.</text>
</comment>
<evidence type="ECO:0000256" key="2">
    <source>
        <dbReference type="ARBA" id="ARBA00004429"/>
    </source>
</evidence>
<feature type="transmembrane region" description="Helical" evidence="10">
    <location>
        <begin position="88"/>
        <end position="109"/>
    </location>
</feature>
<dbReference type="NCBIfam" id="TIGR01726">
    <property type="entry name" value="HEQRo_perm_3TM"/>
    <property type="match status" value="1"/>
</dbReference>
<dbReference type="InterPro" id="IPR043429">
    <property type="entry name" value="ArtM/GltK/GlnP/TcyL/YhdX-like"/>
</dbReference>
<dbReference type="PANTHER" id="PTHR30614">
    <property type="entry name" value="MEMBRANE COMPONENT OF AMINO ACID ABC TRANSPORTER"/>
    <property type="match status" value="1"/>
</dbReference>
<feature type="transmembrane region" description="Helical" evidence="10">
    <location>
        <begin position="58"/>
        <end position="82"/>
    </location>
</feature>
<evidence type="ECO:0000313" key="13">
    <source>
        <dbReference type="Proteomes" id="UP000029995"/>
    </source>
</evidence>
<dbReference type="InterPro" id="IPR035906">
    <property type="entry name" value="MetI-like_sf"/>
</dbReference>
<dbReference type="PROSITE" id="PS50928">
    <property type="entry name" value="ABC_TM1"/>
    <property type="match status" value="1"/>
</dbReference>
<sequence length="225" mass="24423">MELIDTFFNGPVLLRAVPILLRGLGNTILLGLVSIVCGTLAGLLVCLVRLYAPRPLRLLAIFYIDIFRALPILVLLIMIYYALPFVGIRLSSFLSATLALSMVLAAFTAEVCRAGIESIPRGQFEASSALGLPFWLAMRKVILPQAIRVIIPPLTSNCVSVFKDTALASVVAMPDLLKQATDAQAQMANPTPLIGAAILYLAFLWPLVRLIGHLETRARLRAGRS</sequence>
<keyword evidence="5" id="KW-1003">Cell membrane</keyword>
<dbReference type="Proteomes" id="UP000029995">
    <property type="component" value="Unassembled WGS sequence"/>
</dbReference>
<dbReference type="AlphaFoldDB" id="A0A0A0DBJ9"/>
<dbReference type="RefSeq" id="WP_034832088.1">
    <property type="nucleotide sequence ID" value="NZ_JANX01000025.1"/>
</dbReference>
<feature type="transmembrane region" description="Helical" evidence="10">
    <location>
        <begin position="193"/>
        <end position="211"/>
    </location>
</feature>
<keyword evidence="7" id="KW-0029">Amino-acid transport</keyword>
<keyword evidence="6 10" id="KW-0812">Transmembrane</keyword>
<accession>A0A0A0DBJ9</accession>
<evidence type="ECO:0000256" key="5">
    <source>
        <dbReference type="ARBA" id="ARBA00022475"/>
    </source>
</evidence>
<evidence type="ECO:0000313" key="12">
    <source>
        <dbReference type="EMBL" id="KGM35489.1"/>
    </source>
</evidence>
<evidence type="ECO:0000256" key="8">
    <source>
        <dbReference type="ARBA" id="ARBA00022989"/>
    </source>
</evidence>
<organism evidence="12 13">
    <name type="scientific">Inquilinus limosus MP06</name>
    <dbReference type="NCBI Taxonomy" id="1398085"/>
    <lineage>
        <taxon>Bacteria</taxon>
        <taxon>Pseudomonadati</taxon>
        <taxon>Pseudomonadota</taxon>
        <taxon>Alphaproteobacteria</taxon>
        <taxon>Rhodospirillales</taxon>
        <taxon>Rhodospirillaceae</taxon>
        <taxon>Inquilinus</taxon>
    </lineage>
</organism>
<keyword evidence="8 10" id="KW-1133">Transmembrane helix</keyword>
<evidence type="ECO:0000256" key="10">
    <source>
        <dbReference type="RuleBase" id="RU363032"/>
    </source>
</evidence>
<name>A0A0A0DBJ9_9PROT</name>
<evidence type="ECO:0000256" key="7">
    <source>
        <dbReference type="ARBA" id="ARBA00022970"/>
    </source>
</evidence>
<comment type="similarity">
    <text evidence="3">Belongs to the binding-protein-dependent transport system permease family. HisMQ subfamily.</text>
</comment>
<evidence type="ECO:0000256" key="1">
    <source>
        <dbReference type="ARBA" id="ARBA00003159"/>
    </source>
</evidence>
<evidence type="ECO:0000256" key="3">
    <source>
        <dbReference type="ARBA" id="ARBA00010072"/>
    </source>
</evidence>
<dbReference type="InterPro" id="IPR000515">
    <property type="entry name" value="MetI-like"/>
</dbReference>
<keyword evidence="9 10" id="KW-0472">Membrane</keyword>
<dbReference type="SUPFAM" id="SSF161098">
    <property type="entry name" value="MetI-like"/>
    <property type="match status" value="1"/>
</dbReference>
<dbReference type="GO" id="GO:0043190">
    <property type="term" value="C:ATP-binding cassette (ABC) transporter complex"/>
    <property type="evidence" value="ECO:0007669"/>
    <property type="project" value="InterPro"/>
</dbReference>
<reference evidence="12 13" key="1">
    <citation type="submission" date="2014-01" db="EMBL/GenBank/DDBJ databases">
        <title>Genome sequence determination for a cystic fibrosis isolate, Inquilinus limosus.</title>
        <authorList>
            <person name="Pino M."/>
            <person name="Di Conza J."/>
            <person name="Gutkind G."/>
        </authorList>
    </citation>
    <scope>NUCLEOTIDE SEQUENCE [LARGE SCALE GENOMIC DNA]</scope>
    <source>
        <strain evidence="12 13">MP06</strain>
    </source>
</reference>
<evidence type="ECO:0000259" key="11">
    <source>
        <dbReference type="PROSITE" id="PS50928"/>
    </source>
</evidence>
<feature type="transmembrane region" description="Helical" evidence="10">
    <location>
        <begin position="28"/>
        <end position="51"/>
    </location>
</feature>
<gene>
    <name evidence="12" type="ORF">P409_04120</name>
</gene>
<dbReference type="Gene3D" id="1.10.3720.10">
    <property type="entry name" value="MetI-like"/>
    <property type="match status" value="1"/>
</dbReference>
<dbReference type="EMBL" id="JANX01000025">
    <property type="protein sequence ID" value="KGM35489.1"/>
    <property type="molecule type" value="Genomic_DNA"/>
</dbReference>
<comment type="subcellular location">
    <subcellularLocation>
        <location evidence="2">Cell inner membrane</location>
        <topology evidence="2">Multi-pass membrane protein</topology>
    </subcellularLocation>
    <subcellularLocation>
        <location evidence="10">Cell membrane</location>
        <topology evidence="10">Multi-pass membrane protein</topology>
    </subcellularLocation>
</comment>
<dbReference type="GO" id="GO:0006865">
    <property type="term" value="P:amino acid transport"/>
    <property type="evidence" value="ECO:0007669"/>
    <property type="project" value="UniProtKB-KW"/>
</dbReference>
<dbReference type="InterPro" id="IPR010065">
    <property type="entry name" value="AA_ABC_transptr_permease_3TM"/>
</dbReference>
<evidence type="ECO:0000256" key="6">
    <source>
        <dbReference type="ARBA" id="ARBA00022692"/>
    </source>
</evidence>
<proteinExistence type="inferred from homology"/>
<dbReference type="PANTHER" id="PTHR30614:SF20">
    <property type="entry name" value="GLUTAMINE TRANSPORT SYSTEM PERMEASE PROTEIN GLNP"/>
    <property type="match status" value="1"/>
</dbReference>
<comment type="function">
    <text evidence="1">Part of the binding-protein-dependent transport system for glutamine; probably responsible for the translocation of the substrate across the membrane.</text>
</comment>
<protein>
    <submittedName>
        <fullName evidence="12">ABC transporter permease</fullName>
    </submittedName>
</protein>
<dbReference type="CDD" id="cd06261">
    <property type="entry name" value="TM_PBP2"/>
    <property type="match status" value="1"/>
</dbReference>